<keyword evidence="5" id="KW-1185">Reference proteome</keyword>
<keyword evidence="3" id="KW-0407">Ion channel</keyword>
<dbReference type="GO" id="GO:0034703">
    <property type="term" value="C:cation channel complex"/>
    <property type="evidence" value="ECO:0007669"/>
    <property type="project" value="TreeGrafter"/>
</dbReference>
<accession>A0A7R9FUX0</accession>
<keyword evidence="1" id="KW-0813">Transport</keyword>
<evidence type="ECO:0000256" key="3">
    <source>
        <dbReference type="ARBA" id="ARBA00023303"/>
    </source>
</evidence>
<evidence type="ECO:0000313" key="4">
    <source>
        <dbReference type="EMBL" id="CAD7255690.1"/>
    </source>
</evidence>
<dbReference type="GO" id="GO:0005886">
    <property type="term" value="C:plasma membrane"/>
    <property type="evidence" value="ECO:0007669"/>
    <property type="project" value="TreeGrafter"/>
</dbReference>
<evidence type="ECO:0000313" key="5">
    <source>
        <dbReference type="Proteomes" id="UP000677054"/>
    </source>
</evidence>
<protein>
    <submittedName>
        <fullName evidence="4">Uncharacterized protein</fullName>
    </submittedName>
</protein>
<dbReference type="PANTHER" id="PTHR10117:SF54">
    <property type="entry name" value="TRANSIENT RECEPTOR POTENTIAL-GAMMA PROTEIN"/>
    <property type="match status" value="1"/>
</dbReference>
<evidence type="ECO:0000256" key="2">
    <source>
        <dbReference type="ARBA" id="ARBA00023065"/>
    </source>
</evidence>
<dbReference type="OrthoDB" id="2373987at2759"/>
<dbReference type="EMBL" id="CAJPEV010047285">
    <property type="protein sequence ID" value="CAG0910377.1"/>
    <property type="molecule type" value="Genomic_DNA"/>
</dbReference>
<dbReference type="GO" id="GO:0015279">
    <property type="term" value="F:store-operated calcium channel activity"/>
    <property type="evidence" value="ECO:0007669"/>
    <property type="project" value="TreeGrafter"/>
</dbReference>
<reference evidence="4" key="1">
    <citation type="submission" date="2020-11" db="EMBL/GenBank/DDBJ databases">
        <authorList>
            <person name="Tran Van P."/>
        </authorList>
    </citation>
    <scope>NUCLEOTIDE SEQUENCE</scope>
</reference>
<dbReference type="Proteomes" id="UP000677054">
    <property type="component" value="Unassembled WGS sequence"/>
</dbReference>
<evidence type="ECO:0000256" key="1">
    <source>
        <dbReference type="ARBA" id="ARBA00022448"/>
    </source>
</evidence>
<dbReference type="InterPro" id="IPR002153">
    <property type="entry name" value="TRPC_channel"/>
</dbReference>
<name>A0A7R9FUX0_9CRUS</name>
<gene>
    <name evidence="4" type="ORF">DSTB1V02_LOCUS15435</name>
</gene>
<dbReference type="GO" id="GO:0051480">
    <property type="term" value="P:regulation of cytosolic calcium ion concentration"/>
    <property type="evidence" value="ECO:0007669"/>
    <property type="project" value="TreeGrafter"/>
</dbReference>
<keyword evidence="2" id="KW-0406">Ion transport</keyword>
<dbReference type="GO" id="GO:0070679">
    <property type="term" value="F:inositol 1,4,5 trisphosphate binding"/>
    <property type="evidence" value="ECO:0007669"/>
    <property type="project" value="TreeGrafter"/>
</dbReference>
<dbReference type="EMBL" id="LR946803">
    <property type="protein sequence ID" value="CAD7255690.1"/>
    <property type="molecule type" value="Genomic_DNA"/>
</dbReference>
<proteinExistence type="predicted"/>
<feature type="non-terminal residue" evidence="4">
    <location>
        <position position="1"/>
    </location>
</feature>
<sequence>MELLDHTRTSAELETMLNHDPTLLPDLDPEDTGQRMKLERLKLAIDYRQKKFVAHANVQQLLASVWYDGMPGFRRNNFPSQCLELAKIGSCFPIVSVAYILRPHGTLGTMARKPFIKFIVHSASYMFFLCE</sequence>
<dbReference type="AlphaFoldDB" id="A0A7R9FUX0"/>
<organism evidence="4">
    <name type="scientific">Darwinula stevensoni</name>
    <dbReference type="NCBI Taxonomy" id="69355"/>
    <lineage>
        <taxon>Eukaryota</taxon>
        <taxon>Metazoa</taxon>
        <taxon>Ecdysozoa</taxon>
        <taxon>Arthropoda</taxon>
        <taxon>Crustacea</taxon>
        <taxon>Oligostraca</taxon>
        <taxon>Ostracoda</taxon>
        <taxon>Podocopa</taxon>
        <taxon>Podocopida</taxon>
        <taxon>Darwinulocopina</taxon>
        <taxon>Darwinuloidea</taxon>
        <taxon>Darwinulidae</taxon>
        <taxon>Darwinula</taxon>
    </lineage>
</organism>
<dbReference type="PANTHER" id="PTHR10117">
    <property type="entry name" value="TRANSIENT RECEPTOR POTENTIAL CHANNEL"/>
    <property type="match status" value="1"/>
</dbReference>